<dbReference type="Gene3D" id="3.80.10.10">
    <property type="entry name" value="Ribonuclease Inhibitor"/>
    <property type="match status" value="2"/>
</dbReference>
<evidence type="ECO:0000256" key="1">
    <source>
        <dbReference type="ARBA" id="ARBA00022821"/>
    </source>
</evidence>
<name>A0ABD2XX09_9GENT</name>
<dbReference type="PANTHER" id="PTHR11017">
    <property type="entry name" value="LEUCINE-RICH REPEAT-CONTAINING PROTEIN"/>
    <property type="match status" value="1"/>
</dbReference>
<dbReference type="Proteomes" id="UP001630127">
    <property type="component" value="Unassembled WGS sequence"/>
</dbReference>
<evidence type="ECO:0000313" key="3">
    <source>
        <dbReference type="EMBL" id="KAL3499753.1"/>
    </source>
</evidence>
<dbReference type="InterPro" id="IPR032675">
    <property type="entry name" value="LRR_dom_sf"/>
</dbReference>
<dbReference type="SUPFAM" id="SSF52058">
    <property type="entry name" value="L domain-like"/>
    <property type="match status" value="1"/>
</dbReference>
<dbReference type="InterPro" id="IPR058546">
    <property type="entry name" value="RPS4B/Roq1-like_LRR"/>
</dbReference>
<dbReference type="PANTHER" id="PTHR11017:SF573">
    <property type="entry name" value="ADP-RIBOSYL CYCLASE_CYCLIC ADP-RIBOSE HYDROLASE"/>
    <property type="match status" value="1"/>
</dbReference>
<evidence type="ECO:0000313" key="4">
    <source>
        <dbReference type="Proteomes" id="UP001630127"/>
    </source>
</evidence>
<reference evidence="3 4" key="1">
    <citation type="submission" date="2024-11" db="EMBL/GenBank/DDBJ databases">
        <title>A near-complete genome assembly of Cinchona calisaya.</title>
        <authorList>
            <person name="Lian D.C."/>
            <person name="Zhao X.W."/>
            <person name="Wei L."/>
        </authorList>
    </citation>
    <scope>NUCLEOTIDE SEQUENCE [LARGE SCALE GENOMIC DNA]</scope>
    <source>
        <tissue evidence="3">Nenye</tissue>
    </source>
</reference>
<keyword evidence="4" id="KW-1185">Reference proteome</keyword>
<sequence length="299" mass="34294">MNKLRLLKIHNACVSGGPNCIPDEIRWLNWHGYPSKFLPESFEAEKLVCLKLQCSRIIQLWKGIKLVDKLKFIDLSHSRKLIRTPDFTRIPNLVRLILEDCSSLTEIHPSEGHLKRLQLLNLRNCRNLRGLPKQIFLERPEVMILSGCSKVDEFPEILGTMNCVIEVYMEATSIKELYPSAFEHMPSLVLLNLSYCKNLTSLPISICRLKFIKALILSGCSKLDKLSEELGQIESFQELCGDETAISELPSTFLLLKNLKILSFRGLKERHLKLGVYLLGCYEKNVKIQGAWLFHQSQD</sequence>
<comment type="caution">
    <text evidence="3">The sequence shown here is derived from an EMBL/GenBank/DDBJ whole genome shotgun (WGS) entry which is preliminary data.</text>
</comment>
<evidence type="ECO:0000259" key="2">
    <source>
        <dbReference type="Pfam" id="PF23286"/>
    </source>
</evidence>
<organism evidence="3 4">
    <name type="scientific">Cinchona calisaya</name>
    <dbReference type="NCBI Taxonomy" id="153742"/>
    <lineage>
        <taxon>Eukaryota</taxon>
        <taxon>Viridiplantae</taxon>
        <taxon>Streptophyta</taxon>
        <taxon>Embryophyta</taxon>
        <taxon>Tracheophyta</taxon>
        <taxon>Spermatophyta</taxon>
        <taxon>Magnoliopsida</taxon>
        <taxon>eudicotyledons</taxon>
        <taxon>Gunneridae</taxon>
        <taxon>Pentapetalae</taxon>
        <taxon>asterids</taxon>
        <taxon>lamiids</taxon>
        <taxon>Gentianales</taxon>
        <taxon>Rubiaceae</taxon>
        <taxon>Cinchonoideae</taxon>
        <taxon>Cinchoneae</taxon>
        <taxon>Cinchona</taxon>
    </lineage>
</organism>
<protein>
    <recommendedName>
        <fullName evidence="2">Disease resistance protein RPS4B/Roq1-like leucine-rich repeats domain-containing protein</fullName>
    </recommendedName>
</protein>
<proteinExistence type="predicted"/>
<dbReference type="AlphaFoldDB" id="A0ABD2XX09"/>
<dbReference type="InterPro" id="IPR044974">
    <property type="entry name" value="Disease_R_plants"/>
</dbReference>
<keyword evidence="1" id="KW-0611">Plant defense</keyword>
<dbReference type="EMBL" id="JBJUIK010000016">
    <property type="protein sequence ID" value="KAL3499753.1"/>
    <property type="molecule type" value="Genomic_DNA"/>
</dbReference>
<accession>A0ABD2XX09</accession>
<feature type="domain" description="Disease resistance protein RPS4B/Roq1-like leucine-rich repeats" evidence="2">
    <location>
        <begin position="136"/>
        <end position="225"/>
    </location>
</feature>
<dbReference type="Pfam" id="PF23286">
    <property type="entry name" value="LRR_13"/>
    <property type="match status" value="1"/>
</dbReference>
<gene>
    <name evidence="3" type="ORF">ACH5RR_038846</name>
</gene>